<feature type="domain" description="G" evidence="1">
    <location>
        <begin position="51"/>
        <end position="175"/>
    </location>
</feature>
<evidence type="ECO:0000313" key="3">
    <source>
        <dbReference type="Proteomes" id="UP001470230"/>
    </source>
</evidence>
<gene>
    <name evidence="2" type="ORF">M9Y10_000192</name>
</gene>
<dbReference type="Proteomes" id="UP001470230">
    <property type="component" value="Unassembled WGS sequence"/>
</dbReference>
<dbReference type="Pfam" id="PF01926">
    <property type="entry name" value="MMR_HSR1"/>
    <property type="match status" value="1"/>
</dbReference>
<reference evidence="2 3" key="1">
    <citation type="submission" date="2024-04" db="EMBL/GenBank/DDBJ databases">
        <title>Tritrichomonas musculus Genome.</title>
        <authorList>
            <person name="Alves-Ferreira E."/>
            <person name="Grigg M."/>
            <person name="Lorenzi H."/>
            <person name="Galac M."/>
        </authorList>
    </citation>
    <scope>NUCLEOTIDE SEQUENCE [LARGE SCALE GENOMIC DNA]</scope>
    <source>
        <strain evidence="2 3">EAF2021</strain>
    </source>
</reference>
<dbReference type="InterPro" id="IPR006073">
    <property type="entry name" value="GTP-bd"/>
</dbReference>
<dbReference type="Gene3D" id="3.40.50.300">
    <property type="entry name" value="P-loop containing nucleotide triphosphate hydrolases"/>
    <property type="match status" value="1"/>
</dbReference>
<proteinExistence type="predicted"/>
<comment type="caution">
    <text evidence="2">The sequence shown here is derived from an EMBL/GenBank/DDBJ whole genome shotgun (WGS) entry which is preliminary data.</text>
</comment>
<accession>A0ABR2L6R6</accession>
<dbReference type="InterPro" id="IPR027417">
    <property type="entry name" value="P-loop_NTPase"/>
</dbReference>
<organism evidence="2 3">
    <name type="scientific">Tritrichomonas musculus</name>
    <dbReference type="NCBI Taxonomy" id="1915356"/>
    <lineage>
        <taxon>Eukaryota</taxon>
        <taxon>Metamonada</taxon>
        <taxon>Parabasalia</taxon>
        <taxon>Tritrichomonadida</taxon>
        <taxon>Tritrichomonadidae</taxon>
        <taxon>Tritrichomonas</taxon>
    </lineage>
</organism>
<name>A0ABR2L6R6_9EUKA</name>
<protein>
    <recommendedName>
        <fullName evidence="1">G domain-containing protein</fullName>
    </recommendedName>
</protein>
<dbReference type="PANTHER" id="PTHR42698">
    <property type="entry name" value="GTPASE ERA"/>
    <property type="match status" value="1"/>
</dbReference>
<dbReference type="CDD" id="cd00882">
    <property type="entry name" value="Ras_like_GTPase"/>
    <property type="match status" value="1"/>
</dbReference>
<evidence type="ECO:0000313" key="2">
    <source>
        <dbReference type="EMBL" id="KAK8897950.1"/>
    </source>
</evidence>
<evidence type="ECO:0000259" key="1">
    <source>
        <dbReference type="Pfam" id="PF01926"/>
    </source>
</evidence>
<dbReference type="EMBL" id="JAPFFF010000001">
    <property type="protein sequence ID" value="KAK8897950.1"/>
    <property type="molecule type" value="Genomic_DNA"/>
</dbReference>
<dbReference type="InterPro" id="IPR005662">
    <property type="entry name" value="GTPase_Era-like"/>
</dbReference>
<sequence length="412" mass="46879">MFIVLISLYIRFNSKNKDDSLFRQIQAMGETLFEVGEKYFKNNKNLEKLSIMVVGKTGAGKSTLINNVFQGQLSKTGYGQKITEKIVKITKENYPLVLYDTPGLNLDQEDQELLNEEISEMFIKPSKTTDPNDYLHCILYCVGCPSARFEESEVKFIQKLINDFERKIPIIIVLTQCYDQNDQNEMINIIQQNIENVSIVPVVAEDKEFEINGCEKPVRIPSFGLDDLVDTMMELLPLIVHETLESVLNVQLKGIHKSVFNEVALKSLATSLVGYMNIPFIKPLIVAPIENSMLTEISKLYGIEKENITLKDILNYTLLCSLPLLTNDDAYQNDMKKWLLNILKKFNGGGKLFAGISGLGTAVLGTAYSFYAESIFKKANELSIENLTDLIKTLYQKKLVKEDEKILDRYRF</sequence>
<dbReference type="SUPFAM" id="SSF52540">
    <property type="entry name" value="P-loop containing nucleoside triphosphate hydrolases"/>
    <property type="match status" value="1"/>
</dbReference>
<keyword evidence="3" id="KW-1185">Reference proteome</keyword>
<dbReference type="PANTHER" id="PTHR42698:SF2">
    <property type="entry name" value="GTPASE ERA-LIKE, CHLOROPLASTIC"/>
    <property type="match status" value="1"/>
</dbReference>